<gene>
    <name evidence="2" type="ORF">A3D26_04325</name>
</gene>
<evidence type="ECO:0000313" key="3">
    <source>
        <dbReference type="Proteomes" id="UP000178319"/>
    </source>
</evidence>
<feature type="transmembrane region" description="Helical" evidence="1">
    <location>
        <begin position="12"/>
        <end position="29"/>
    </location>
</feature>
<keyword evidence="1" id="KW-0812">Transmembrane</keyword>
<evidence type="ECO:0000256" key="1">
    <source>
        <dbReference type="SAM" id="Phobius"/>
    </source>
</evidence>
<sequence length="114" mass="12651">MAKGRVGVLKKAFDVGVLAVLFAIMAVFSSRPVSFVLIVGYLIGLCFKPGWFKQKQMVFGPGTGRLKGGVLKGWDFLAYRGFYVAIFVYSLLNLIFNFHPFVLAATHSFIGFFD</sequence>
<organism evidence="2 3">
    <name type="scientific">Candidatus Blackburnbacteria bacterium RIFCSPHIGHO2_02_FULL_44_20</name>
    <dbReference type="NCBI Taxonomy" id="1797516"/>
    <lineage>
        <taxon>Bacteria</taxon>
        <taxon>Candidatus Blackburniibacteriota</taxon>
    </lineage>
</organism>
<proteinExistence type="predicted"/>
<reference evidence="2 3" key="1">
    <citation type="journal article" date="2016" name="Nat. Commun.">
        <title>Thousands of microbial genomes shed light on interconnected biogeochemical processes in an aquifer system.</title>
        <authorList>
            <person name="Anantharaman K."/>
            <person name="Brown C.T."/>
            <person name="Hug L.A."/>
            <person name="Sharon I."/>
            <person name="Castelle C.J."/>
            <person name="Probst A.J."/>
            <person name="Thomas B.C."/>
            <person name="Singh A."/>
            <person name="Wilkins M.J."/>
            <person name="Karaoz U."/>
            <person name="Brodie E.L."/>
            <person name="Williams K.H."/>
            <person name="Hubbard S.S."/>
            <person name="Banfield J.F."/>
        </authorList>
    </citation>
    <scope>NUCLEOTIDE SEQUENCE [LARGE SCALE GENOMIC DNA]</scope>
</reference>
<accession>A0A1G1V4Z2</accession>
<feature type="transmembrane region" description="Helical" evidence="1">
    <location>
        <begin position="35"/>
        <end position="52"/>
    </location>
</feature>
<protein>
    <submittedName>
        <fullName evidence="2">Uncharacterized protein</fullName>
    </submittedName>
</protein>
<dbReference type="Proteomes" id="UP000178319">
    <property type="component" value="Unassembled WGS sequence"/>
</dbReference>
<feature type="transmembrane region" description="Helical" evidence="1">
    <location>
        <begin position="73"/>
        <end position="96"/>
    </location>
</feature>
<keyword evidence="1" id="KW-1133">Transmembrane helix</keyword>
<name>A0A1G1V4Z2_9BACT</name>
<evidence type="ECO:0000313" key="2">
    <source>
        <dbReference type="EMBL" id="OGY10449.1"/>
    </source>
</evidence>
<comment type="caution">
    <text evidence="2">The sequence shown here is derived from an EMBL/GenBank/DDBJ whole genome shotgun (WGS) entry which is preliminary data.</text>
</comment>
<dbReference type="AlphaFoldDB" id="A0A1G1V4Z2"/>
<dbReference type="EMBL" id="MHBZ01000034">
    <property type="protein sequence ID" value="OGY10449.1"/>
    <property type="molecule type" value="Genomic_DNA"/>
</dbReference>
<keyword evidence="1" id="KW-0472">Membrane</keyword>